<dbReference type="EMBL" id="VWYV01003288">
    <property type="protein sequence ID" value="NXE17170.1"/>
    <property type="molecule type" value="Genomic_DNA"/>
</dbReference>
<comment type="caution">
    <text evidence="1">The sequence shown here is derived from an EMBL/GenBank/DDBJ whole genome shotgun (WGS) entry which is preliminary data.</text>
</comment>
<gene>
    <name evidence="1" type="primary">Nckap1l</name>
    <name evidence="1" type="ORF">LOPRUF_R10044</name>
</gene>
<organism evidence="1 2">
    <name type="scientific">Lophotis ruficrista</name>
    <dbReference type="NCBI Taxonomy" id="172689"/>
    <lineage>
        <taxon>Eukaryota</taxon>
        <taxon>Metazoa</taxon>
        <taxon>Chordata</taxon>
        <taxon>Craniata</taxon>
        <taxon>Vertebrata</taxon>
        <taxon>Euteleostomi</taxon>
        <taxon>Archelosauria</taxon>
        <taxon>Archosauria</taxon>
        <taxon>Dinosauria</taxon>
        <taxon>Saurischia</taxon>
        <taxon>Theropoda</taxon>
        <taxon>Coelurosauria</taxon>
        <taxon>Aves</taxon>
        <taxon>Neognathae</taxon>
        <taxon>Neoaves</taxon>
        <taxon>Otidimorphae</taxon>
        <taxon>Otidiformes</taxon>
        <taxon>Otididae</taxon>
        <taxon>Lophotis</taxon>
    </lineage>
</organism>
<dbReference type="GO" id="GO:0048812">
    <property type="term" value="P:neuron projection morphogenesis"/>
    <property type="evidence" value="ECO:0007669"/>
    <property type="project" value="TreeGrafter"/>
</dbReference>
<feature type="non-terminal residue" evidence="1">
    <location>
        <position position="1"/>
    </location>
</feature>
<name>A0A7K8KK18_9AVES</name>
<dbReference type="OrthoDB" id="548214at2759"/>
<reference evidence="1 2" key="1">
    <citation type="submission" date="2019-09" db="EMBL/GenBank/DDBJ databases">
        <title>Bird 10,000 Genomes (B10K) Project - Family phase.</title>
        <authorList>
            <person name="Zhang G."/>
        </authorList>
    </citation>
    <scope>NUCLEOTIDE SEQUENCE [LARGE SCALE GENOMIC DNA]</scope>
    <source>
        <strain evidence="1">B10K-CU-031-23</strain>
    </source>
</reference>
<keyword evidence="2" id="KW-1185">Reference proteome</keyword>
<dbReference type="PANTHER" id="PTHR12093:SF9">
    <property type="entry name" value="NCK-ASSOCIATED PROTEIN 1-LIKE"/>
    <property type="match status" value="1"/>
</dbReference>
<dbReference type="Proteomes" id="UP000533896">
    <property type="component" value="Unassembled WGS sequence"/>
</dbReference>
<proteinExistence type="predicted"/>
<protein>
    <submittedName>
        <fullName evidence="1">NCKPL protein</fullName>
    </submittedName>
</protein>
<dbReference type="GO" id="GO:0016477">
    <property type="term" value="P:cell migration"/>
    <property type="evidence" value="ECO:0007669"/>
    <property type="project" value="TreeGrafter"/>
</dbReference>
<evidence type="ECO:0000313" key="1">
    <source>
        <dbReference type="EMBL" id="NXE17170.1"/>
    </source>
</evidence>
<dbReference type="Pfam" id="PF09735">
    <property type="entry name" value="Nckap1"/>
    <property type="match status" value="2"/>
</dbReference>
<feature type="non-terminal residue" evidence="1">
    <location>
        <position position="172"/>
    </location>
</feature>
<dbReference type="GO" id="GO:0031209">
    <property type="term" value="C:SCAR complex"/>
    <property type="evidence" value="ECO:0007669"/>
    <property type="project" value="TreeGrafter"/>
</dbReference>
<sequence>QVFSHHCPFLMGPIQCLTDVVTPDTDIAVTLSIFELASAAGIPCEVDPALVNVLAGSKTGTGGSATSPLLPGTPGVPSWTPTQCHPPSLAEGSSPEEDYKVACLLLVFVAVSLPLLASDPASVYNTETDGYNNNIHCLAKAIIHVSAALFTVHNKNIETHLKEFLLVRAAGG</sequence>
<dbReference type="GO" id="GO:0030866">
    <property type="term" value="P:cortical actin cytoskeleton organization"/>
    <property type="evidence" value="ECO:0007669"/>
    <property type="project" value="TreeGrafter"/>
</dbReference>
<dbReference type="AlphaFoldDB" id="A0A7K8KK18"/>
<dbReference type="InterPro" id="IPR019137">
    <property type="entry name" value="Nck-associated_protein-1"/>
</dbReference>
<accession>A0A7K8KK18</accession>
<dbReference type="GO" id="GO:0030031">
    <property type="term" value="P:cell projection assembly"/>
    <property type="evidence" value="ECO:0007669"/>
    <property type="project" value="TreeGrafter"/>
</dbReference>
<dbReference type="PANTHER" id="PTHR12093">
    <property type="entry name" value="NCK-ASSOCIATED PROTEIN 1"/>
    <property type="match status" value="1"/>
</dbReference>
<evidence type="ECO:0000313" key="2">
    <source>
        <dbReference type="Proteomes" id="UP000533896"/>
    </source>
</evidence>